<protein>
    <submittedName>
        <fullName evidence="6">Allophanate hydrolase</fullName>
    </submittedName>
</protein>
<dbReference type="SUPFAM" id="SSF50891">
    <property type="entry name" value="Cyclophilin-like"/>
    <property type="match status" value="2"/>
</dbReference>
<dbReference type="InterPro" id="IPR029000">
    <property type="entry name" value="Cyclophilin-like_dom_sf"/>
</dbReference>
<evidence type="ECO:0000256" key="2">
    <source>
        <dbReference type="ARBA" id="ARBA00022801"/>
    </source>
</evidence>
<evidence type="ECO:0000313" key="7">
    <source>
        <dbReference type="Proteomes" id="UP000233276"/>
    </source>
</evidence>
<dbReference type="AlphaFoldDB" id="A0A2K9DCU9"/>
<dbReference type="SMART" id="SM00797">
    <property type="entry name" value="AHS2"/>
    <property type="match status" value="1"/>
</dbReference>
<feature type="domain" description="Carboxyltransferase" evidence="5">
    <location>
        <begin position="281"/>
        <end position="545"/>
    </location>
</feature>
<evidence type="ECO:0000256" key="1">
    <source>
        <dbReference type="ARBA" id="ARBA00022741"/>
    </source>
</evidence>
<evidence type="ECO:0000313" key="6">
    <source>
        <dbReference type="EMBL" id="AUG30722.1"/>
    </source>
</evidence>
<dbReference type="PANTHER" id="PTHR43309:SF3">
    <property type="entry name" value="5-OXOPROLINASE SUBUNIT C"/>
    <property type="match status" value="1"/>
</dbReference>
<dbReference type="InterPro" id="IPR052708">
    <property type="entry name" value="PxpC"/>
</dbReference>
<dbReference type="Gene3D" id="3.30.1360.40">
    <property type="match status" value="1"/>
</dbReference>
<feature type="domain" description="Carboxyltransferase" evidence="4">
    <location>
        <begin position="6"/>
        <end position="198"/>
    </location>
</feature>
<evidence type="ECO:0000256" key="3">
    <source>
        <dbReference type="ARBA" id="ARBA00022840"/>
    </source>
</evidence>
<dbReference type="Pfam" id="PF02682">
    <property type="entry name" value="CT_C_D"/>
    <property type="match status" value="1"/>
</dbReference>
<dbReference type="Pfam" id="PF02626">
    <property type="entry name" value="CT_A_B"/>
    <property type="match status" value="1"/>
</dbReference>
<proteinExistence type="predicted"/>
<dbReference type="GO" id="GO:0016787">
    <property type="term" value="F:hydrolase activity"/>
    <property type="evidence" value="ECO:0007669"/>
    <property type="project" value="UniProtKB-KW"/>
</dbReference>
<evidence type="ECO:0000259" key="5">
    <source>
        <dbReference type="SMART" id="SM00797"/>
    </source>
</evidence>
<evidence type="ECO:0000259" key="4">
    <source>
        <dbReference type="SMART" id="SM00796"/>
    </source>
</evidence>
<dbReference type="InterPro" id="IPR003833">
    <property type="entry name" value="CT_C_D"/>
</dbReference>
<accession>A0A2K9DCU9</accession>
<dbReference type="InterPro" id="IPR003778">
    <property type="entry name" value="CT_A_B"/>
</dbReference>
<reference evidence="6 7" key="1">
    <citation type="submission" date="2017-12" db="EMBL/GenBank/DDBJ databases">
        <title>Isolation and characterization of estrogens degradatiion strain Microbacterium hominis SJTG1.</title>
        <authorList>
            <person name="Xiong W."/>
            <person name="Yin C."/>
            <person name="Zheng D."/>
            <person name="Liang R."/>
        </authorList>
    </citation>
    <scope>NUCLEOTIDE SEQUENCE [LARGE SCALE GENOMIC DNA]</scope>
    <source>
        <strain evidence="6 7">SJTG1</strain>
    </source>
</reference>
<organism evidence="6 7">
    <name type="scientific">Microbacterium hominis</name>
    <dbReference type="NCBI Taxonomy" id="162426"/>
    <lineage>
        <taxon>Bacteria</taxon>
        <taxon>Bacillati</taxon>
        <taxon>Actinomycetota</taxon>
        <taxon>Actinomycetes</taxon>
        <taxon>Micrococcales</taxon>
        <taxon>Microbacteriaceae</taxon>
        <taxon>Microbacterium</taxon>
    </lineage>
</organism>
<dbReference type="EMBL" id="CP025299">
    <property type="protein sequence ID" value="AUG30722.1"/>
    <property type="molecule type" value="Genomic_DNA"/>
</dbReference>
<keyword evidence="1" id="KW-0547">Nucleotide-binding</keyword>
<keyword evidence="2 6" id="KW-0378">Hydrolase</keyword>
<dbReference type="Gene3D" id="2.40.100.10">
    <property type="entry name" value="Cyclophilin-like"/>
    <property type="match status" value="2"/>
</dbReference>
<dbReference type="SUPFAM" id="SSF160467">
    <property type="entry name" value="PH0987 N-terminal domain-like"/>
    <property type="match status" value="1"/>
</dbReference>
<name>A0A2K9DCU9_9MICO</name>
<gene>
    <name evidence="6" type="ORF">CXR34_15435</name>
</gene>
<dbReference type="PANTHER" id="PTHR43309">
    <property type="entry name" value="5-OXOPROLINASE SUBUNIT C"/>
    <property type="match status" value="1"/>
</dbReference>
<dbReference type="KEGG" id="mhos:CXR34_15435"/>
<dbReference type="SMART" id="SM00796">
    <property type="entry name" value="AHS1"/>
    <property type="match status" value="1"/>
</dbReference>
<sequence length="547" mass="56485">MVTDAVSVRPFGDRGLLVETDGLERVLALHARLSSGRIDGVVDLVPAARTVLVVVDPAVLPLTAARAWIAAAVADGTPAPARTPRTVEIPVVYDGDDLAEAASLLEIRPAELVRRHAAARWTVAFTGFAPGFGYLVSPDWRFDVPRRARPRPRVPAGAVGLAGAFSGAYPRATPGGWQLIGTTSAPLFDPDAATPALLQPGDLVRFVPLSAASATPAVSARPRLRTETSHAERGLGAPMVSHGRAAAPAGGRADADAAAIRVLAPGLLATVQDQGRPGALAAGVAVSGAADRAALRTANRLVGTDENAAGIEITMGGFRAVREASASDDVWFAVAGAWGPVLLDGRPVDPYAAHRWPPGAELRIDWFDHGARGYLALRGGVEAARLWGSRATDTLAGLGPSPLSADTALVVGDAVAGPLPADDLRPWSPPGADLEVALAPGPRAHLVRTLAPLFDAVWTVSAQADRVGIRLDGPGLERTDTAEIPSEGMLPGAIQVPPDGRPVILGPDGPVTGGYPVVAVVTDADRDALGQARPGTRIRFRHARTVP</sequence>
<dbReference type="GO" id="GO:0005524">
    <property type="term" value="F:ATP binding"/>
    <property type="evidence" value="ECO:0007669"/>
    <property type="project" value="UniProtKB-KW"/>
</dbReference>
<keyword evidence="3" id="KW-0067">ATP-binding</keyword>
<dbReference type="Proteomes" id="UP000233276">
    <property type="component" value="Chromosome"/>
</dbReference>